<feature type="domain" description="Acyl-CoA thioesterase-like N-terminal HotDog" evidence="2">
    <location>
        <begin position="202"/>
        <end position="280"/>
    </location>
</feature>
<evidence type="ECO:0000313" key="4">
    <source>
        <dbReference type="EMBL" id="GAA2729512.1"/>
    </source>
</evidence>
<dbReference type="Pfam" id="PF13622">
    <property type="entry name" value="4HBT_3"/>
    <property type="match status" value="1"/>
</dbReference>
<evidence type="ECO:0008006" key="6">
    <source>
        <dbReference type="Google" id="ProtNLM"/>
    </source>
</evidence>
<dbReference type="SUPFAM" id="SSF54637">
    <property type="entry name" value="Thioesterase/thiol ester dehydrase-isomerase"/>
    <property type="match status" value="2"/>
</dbReference>
<dbReference type="RefSeq" id="WP_344452070.1">
    <property type="nucleotide sequence ID" value="NZ_BAAATZ010000015.1"/>
</dbReference>
<dbReference type="InterPro" id="IPR049450">
    <property type="entry name" value="ACOT8-like_C"/>
</dbReference>
<reference evidence="5" key="1">
    <citation type="journal article" date="2019" name="Int. J. Syst. Evol. Microbiol.">
        <title>The Global Catalogue of Microorganisms (GCM) 10K type strain sequencing project: providing services to taxonomists for standard genome sequencing and annotation.</title>
        <authorList>
            <consortium name="The Broad Institute Genomics Platform"/>
            <consortium name="The Broad Institute Genome Sequencing Center for Infectious Disease"/>
            <person name="Wu L."/>
            <person name="Ma J."/>
        </authorList>
    </citation>
    <scope>NUCLEOTIDE SEQUENCE [LARGE SCALE GENOMIC DNA]</scope>
    <source>
        <strain evidence="5">JCM 8201</strain>
    </source>
</reference>
<dbReference type="CDD" id="cd03443">
    <property type="entry name" value="PaaI_thioesterase"/>
    <property type="match status" value="2"/>
</dbReference>
<feature type="region of interest" description="Disordered" evidence="1">
    <location>
        <begin position="136"/>
        <end position="169"/>
    </location>
</feature>
<organism evidence="4 5">
    <name type="scientific">Actinocorallia aurantiaca</name>
    <dbReference type="NCBI Taxonomy" id="46204"/>
    <lineage>
        <taxon>Bacteria</taxon>
        <taxon>Bacillati</taxon>
        <taxon>Actinomycetota</taxon>
        <taxon>Actinomycetes</taxon>
        <taxon>Streptosporangiales</taxon>
        <taxon>Thermomonosporaceae</taxon>
        <taxon>Actinocorallia</taxon>
    </lineage>
</organism>
<gene>
    <name evidence="4" type="ORF">GCM10010439_40190</name>
</gene>
<feature type="domain" description="Acyl-CoA thioesterase-like C-terminal" evidence="3">
    <location>
        <begin position="33"/>
        <end position="127"/>
    </location>
</feature>
<protein>
    <recommendedName>
        <fullName evidence="6">Thioesterase domain-containing protein</fullName>
    </recommendedName>
</protein>
<evidence type="ECO:0000313" key="5">
    <source>
        <dbReference type="Proteomes" id="UP001501842"/>
    </source>
</evidence>
<evidence type="ECO:0000256" key="1">
    <source>
        <dbReference type="SAM" id="MobiDB-lite"/>
    </source>
</evidence>
<dbReference type="EMBL" id="BAAATZ010000015">
    <property type="protein sequence ID" value="GAA2729512.1"/>
    <property type="molecule type" value="Genomic_DNA"/>
</dbReference>
<dbReference type="Pfam" id="PF20789">
    <property type="entry name" value="4HBT_3C"/>
    <property type="match status" value="1"/>
</dbReference>
<dbReference type="Gene3D" id="3.10.129.10">
    <property type="entry name" value="Hotdog Thioesterase"/>
    <property type="match status" value="2"/>
</dbReference>
<name>A0ABP6GT51_9ACTN</name>
<keyword evidence="5" id="KW-1185">Reference proteome</keyword>
<comment type="caution">
    <text evidence="4">The sequence shown here is derived from an EMBL/GenBank/DDBJ whole genome shotgun (WGS) entry which is preliminary data.</text>
</comment>
<dbReference type="InterPro" id="IPR029069">
    <property type="entry name" value="HotDog_dom_sf"/>
</dbReference>
<feature type="compositionally biased region" description="Basic and acidic residues" evidence="1">
    <location>
        <begin position="158"/>
        <end position="169"/>
    </location>
</feature>
<evidence type="ECO:0000259" key="3">
    <source>
        <dbReference type="Pfam" id="PF20789"/>
    </source>
</evidence>
<proteinExistence type="predicted"/>
<accession>A0ABP6GT51</accession>
<sequence length="289" mass="30272">MTTQNTNSRPSGPGGAEWLFGIGMTFGQDSPAHGTMRSGPWMTGPDGAPNAAALGVLIDDTLTLAAVLRRPASHWLVTTEVSIDHVAPLPLDGRTLTSRGEIVSADSGGALATGTIQDESGQALALMSLRSRYVPGVPEQRPPGMTDPALADGPPAEEPAKPEYPEPERKSLLSMLDASLEPEDGQVKLRMPGDPFLGNLRGTLHGGIALCASQLAASYWLPAEEGMSIASTRITYLRGLELSGPVEFTARPVHHGRTFRLIEVTSRTASGKPATIATVSGYAGSARKS</sequence>
<dbReference type="Proteomes" id="UP001501842">
    <property type="component" value="Unassembled WGS sequence"/>
</dbReference>
<evidence type="ECO:0000259" key="2">
    <source>
        <dbReference type="Pfam" id="PF13622"/>
    </source>
</evidence>
<dbReference type="InterPro" id="IPR049449">
    <property type="entry name" value="TesB_ACOT8-like_N"/>
</dbReference>